<dbReference type="InterPro" id="IPR013132">
    <property type="entry name" value="PseI/NeuA/B-like_N"/>
</dbReference>
<evidence type="ECO:0000313" key="3">
    <source>
        <dbReference type="EMBL" id="EXU80360.1"/>
    </source>
</evidence>
<dbReference type="InterPro" id="IPR046342">
    <property type="entry name" value="CBS_dom_sf"/>
</dbReference>
<keyword evidence="4" id="KW-1185">Reference proteome</keyword>
<dbReference type="InterPro" id="IPR013785">
    <property type="entry name" value="Aldolase_TIM"/>
</dbReference>
<dbReference type="AlphaFoldDB" id="A0A014P2I0"/>
<protein>
    <submittedName>
        <fullName evidence="3">Acetylneuraminic acid synthetase</fullName>
    </submittedName>
</protein>
<dbReference type="Pfam" id="PF08666">
    <property type="entry name" value="SAF"/>
    <property type="match status" value="1"/>
</dbReference>
<dbReference type="PATRIC" id="fig|1457173.3.peg.1744"/>
<dbReference type="Gene3D" id="3.10.580.10">
    <property type="entry name" value="CBS-domain"/>
    <property type="match status" value="1"/>
</dbReference>
<dbReference type="InterPro" id="IPR036237">
    <property type="entry name" value="Xyl_isomerase-like_sf"/>
</dbReference>
<dbReference type="SUPFAM" id="SSF54631">
    <property type="entry name" value="CBS-domain pair"/>
    <property type="match status" value="1"/>
</dbReference>
<dbReference type="InterPro" id="IPR013974">
    <property type="entry name" value="SAF"/>
</dbReference>
<dbReference type="Pfam" id="PF01261">
    <property type="entry name" value="AP_endonuc_2"/>
    <property type="match status" value="1"/>
</dbReference>
<proteinExistence type="predicted"/>
<organism evidence="3 4">
    <name type="scientific">Comamonas aquatica DA1877</name>
    <dbReference type="NCBI Taxonomy" id="1457173"/>
    <lineage>
        <taxon>Bacteria</taxon>
        <taxon>Pseudomonadati</taxon>
        <taxon>Pseudomonadota</taxon>
        <taxon>Betaproteobacteria</taxon>
        <taxon>Burkholderiales</taxon>
        <taxon>Comamonadaceae</taxon>
        <taxon>Comamonas</taxon>
    </lineage>
</organism>
<sequence length="751" mass="83393">MRIVRNFSKFVVFSEDTLLSALHKINSNEARLIFAVSESGILEGVLTDGDLRRWLTRCPHIDLSVSMACVMNRQPTWASETDTPQHIHSLLSHKVQAIPLVDAHQRLKAVALTGKMRLDLEGRIIDEHAPVFVIAEIGNNHQGDLALACKLIDEAAAAGADCAKFQMRDMQSLYRNADQHDDASADLGAQYTMDLLSRFQLNDADLLRAFDHCRKRGLVPLCTPWDHASLDKLQAYGLPGYKLASADFTNHDLMAAIAATGKPMICSTGMSTESEIRDGARHLQHLGASFALLHCNSTYPAPFKDVNLYYLRNLQEISGGPVGYSGHERDIHVAIAAVALGAKIIEKHFTLDKSLEGNDHKVSLLPAEFAQMVAGIRQVEEALGTQDERQLSQGELMNRENLAKSLIAARDLPAGTIVTTDMVEVRSPGQGLQPNRKSELIGKTLPAAKKVGDFFFPSDLGVTQARARNYRFALSWGVPVRYHDLHTMRVQSNMDLLEIHLSYKDMEQDFRRFIPDPLDMDFVVHAPELFAGDHTLDLCAQDDGYRQHSIAQLQRVINLTRELAPYFPRTQRPCIVTNVGGFTHTAHLPPDALPALYERLAHSLTQLDTQGVEIIPQTMPPFPWHFGGQQFHNLFVDADSIAAFCRQQGMRVCLDVSHSKLACNHRRESFVSFLRAVLPYTAHMHLADAQGVDGEGLQIGVGEVDWGELFRLVLELPQPPSFIPEIWQGHKNGGEGAWQALSLLEAATGQH</sequence>
<dbReference type="Pfam" id="PF03102">
    <property type="entry name" value="NeuB"/>
    <property type="match status" value="1"/>
</dbReference>
<evidence type="ECO:0000259" key="2">
    <source>
        <dbReference type="PROSITE" id="PS50844"/>
    </source>
</evidence>
<dbReference type="PROSITE" id="PS50844">
    <property type="entry name" value="AFP_LIKE"/>
    <property type="match status" value="1"/>
</dbReference>
<dbReference type="Gene3D" id="3.20.20.150">
    <property type="entry name" value="Divalent-metal-dependent TIM barrel enzymes"/>
    <property type="match status" value="1"/>
</dbReference>
<accession>A0A014P2I0</accession>
<dbReference type="InterPro" id="IPR036732">
    <property type="entry name" value="AFP_Neu5c_C_sf"/>
</dbReference>
<dbReference type="Gene3D" id="3.20.20.70">
    <property type="entry name" value="Aldolase class I"/>
    <property type="match status" value="1"/>
</dbReference>
<comment type="caution">
    <text evidence="3">The sequence shown here is derived from an EMBL/GenBank/DDBJ whole genome shotgun (WGS) entry which is preliminary data.</text>
</comment>
<dbReference type="CDD" id="cd11615">
    <property type="entry name" value="SAF_NeuB_like"/>
    <property type="match status" value="1"/>
</dbReference>
<dbReference type="SMART" id="SM00858">
    <property type="entry name" value="SAF"/>
    <property type="match status" value="1"/>
</dbReference>
<gene>
    <name evidence="3" type="ORF">AX13_17475</name>
</gene>
<dbReference type="InterPro" id="IPR006190">
    <property type="entry name" value="SAF_AFP_Neu5Ac"/>
</dbReference>
<name>A0A014P2I0_9BURK</name>
<evidence type="ECO:0000256" key="1">
    <source>
        <dbReference type="ARBA" id="ARBA00023122"/>
    </source>
</evidence>
<dbReference type="SUPFAM" id="SSF51658">
    <property type="entry name" value="Xylose isomerase-like"/>
    <property type="match status" value="1"/>
</dbReference>
<dbReference type="SUPFAM" id="SSF51269">
    <property type="entry name" value="AFP III-like domain"/>
    <property type="match status" value="1"/>
</dbReference>
<reference evidence="3 4" key="1">
    <citation type="submission" date="2014-01" db="EMBL/GenBank/DDBJ databases">
        <title>Interspecies Systems Biology Uncovers Metabolites Affecting C. elegans Gene Expression and Life History Traits.</title>
        <authorList>
            <person name="Watson E."/>
            <person name="Macneil L.T."/>
            <person name="Ritter A.D."/>
            <person name="Yilmaz L.S."/>
            <person name="Rosebrock A.P."/>
            <person name="Caudy A.A."/>
            <person name="Walhout A.J."/>
        </authorList>
    </citation>
    <scope>NUCLEOTIDE SEQUENCE [LARGE SCALE GENOMIC DNA]</scope>
    <source>
        <strain evidence="3 4">DA1877</strain>
    </source>
</reference>
<dbReference type="GO" id="GO:0047444">
    <property type="term" value="F:N-acylneuraminate-9-phosphate synthase activity"/>
    <property type="evidence" value="ECO:0007669"/>
    <property type="project" value="TreeGrafter"/>
</dbReference>
<dbReference type="InterPro" id="IPR051690">
    <property type="entry name" value="PseI-like"/>
</dbReference>
<dbReference type="PANTHER" id="PTHR42966">
    <property type="entry name" value="N-ACETYLNEURAMINATE SYNTHASE"/>
    <property type="match status" value="1"/>
</dbReference>
<keyword evidence="1" id="KW-0129">CBS domain</keyword>
<evidence type="ECO:0000313" key="4">
    <source>
        <dbReference type="Proteomes" id="UP000020766"/>
    </source>
</evidence>
<dbReference type="RefSeq" id="WP_043382799.1">
    <property type="nucleotide sequence ID" value="NZ_JBOK01000008.1"/>
</dbReference>
<dbReference type="EMBL" id="JBOK01000008">
    <property type="protein sequence ID" value="EXU80360.1"/>
    <property type="molecule type" value="Genomic_DNA"/>
</dbReference>
<dbReference type="PANTHER" id="PTHR42966:SF3">
    <property type="entry name" value="BLR5971 PROTEIN"/>
    <property type="match status" value="1"/>
</dbReference>
<dbReference type="Gene3D" id="3.90.1210.10">
    <property type="entry name" value="Antifreeze-like/N-acetylneuraminic acid synthase C-terminal domain"/>
    <property type="match status" value="1"/>
</dbReference>
<dbReference type="SUPFAM" id="SSF51569">
    <property type="entry name" value="Aldolase"/>
    <property type="match status" value="1"/>
</dbReference>
<dbReference type="InterPro" id="IPR013022">
    <property type="entry name" value="Xyl_isomerase-like_TIM-brl"/>
</dbReference>
<dbReference type="GO" id="GO:0016051">
    <property type="term" value="P:carbohydrate biosynthetic process"/>
    <property type="evidence" value="ECO:0007669"/>
    <property type="project" value="InterPro"/>
</dbReference>
<feature type="domain" description="AFP-like" evidence="2">
    <location>
        <begin position="405"/>
        <end position="463"/>
    </location>
</feature>
<dbReference type="InterPro" id="IPR057736">
    <property type="entry name" value="SAF_PseI/NeuA/NeuB"/>
</dbReference>
<dbReference type="Proteomes" id="UP000020766">
    <property type="component" value="Unassembled WGS sequence"/>
</dbReference>